<gene>
    <name evidence="1" type="ORF">LCGC14_1603140</name>
</gene>
<dbReference type="EMBL" id="LAZR01012884">
    <property type="protein sequence ID" value="KKM24641.1"/>
    <property type="molecule type" value="Genomic_DNA"/>
</dbReference>
<dbReference type="AlphaFoldDB" id="A0A0F9IAL3"/>
<sequence length="58" mass="6787">MSLRIRNKETESDFVDVVQLEDNVRVAVNNSTILYLHADGRAIFYPKDVDKSFEGRWK</sequence>
<reference evidence="1" key="1">
    <citation type="journal article" date="2015" name="Nature">
        <title>Complex archaea that bridge the gap between prokaryotes and eukaryotes.</title>
        <authorList>
            <person name="Spang A."/>
            <person name="Saw J.H."/>
            <person name="Jorgensen S.L."/>
            <person name="Zaremba-Niedzwiedzka K."/>
            <person name="Martijn J."/>
            <person name="Lind A.E."/>
            <person name="van Eijk R."/>
            <person name="Schleper C."/>
            <person name="Guy L."/>
            <person name="Ettema T.J."/>
        </authorList>
    </citation>
    <scope>NUCLEOTIDE SEQUENCE</scope>
</reference>
<comment type="caution">
    <text evidence="1">The sequence shown here is derived from an EMBL/GenBank/DDBJ whole genome shotgun (WGS) entry which is preliminary data.</text>
</comment>
<proteinExistence type="predicted"/>
<name>A0A0F9IAL3_9ZZZZ</name>
<protein>
    <submittedName>
        <fullName evidence="1">Uncharacterized protein</fullName>
    </submittedName>
</protein>
<accession>A0A0F9IAL3</accession>
<evidence type="ECO:0000313" key="1">
    <source>
        <dbReference type="EMBL" id="KKM24641.1"/>
    </source>
</evidence>
<organism evidence="1">
    <name type="scientific">marine sediment metagenome</name>
    <dbReference type="NCBI Taxonomy" id="412755"/>
    <lineage>
        <taxon>unclassified sequences</taxon>
        <taxon>metagenomes</taxon>
        <taxon>ecological metagenomes</taxon>
    </lineage>
</organism>